<dbReference type="Proteomes" id="UP000278031">
    <property type="component" value="Unassembled WGS sequence"/>
</dbReference>
<dbReference type="SUPFAM" id="SSF46579">
    <property type="entry name" value="Prefoldin"/>
    <property type="match status" value="1"/>
</dbReference>
<dbReference type="Pfam" id="PF01920">
    <property type="entry name" value="Prefoldin_2"/>
    <property type="match status" value="1"/>
</dbReference>
<sequence>MNREELQKAILEFERNRAQLINISNQKQQLQLHVNVLKNAIDELSKTSEEKVYQLVGNIMIQKDTKQVKKELEEQKETAEMRIKALQKQEDALMDKLNKLRAEIESSQGALAAEPEEKESKSEEKKK</sequence>
<evidence type="ECO:0000313" key="11">
    <source>
        <dbReference type="EMBL" id="RLG71108.1"/>
    </source>
</evidence>
<comment type="subcellular location">
    <subcellularLocation>
        <location evidence="1 9">Cytoplasm</location>
    </subcellularLocation>
</comment>
<evidence type="ECO:0000256" key="3">
    <source>
        <dbReference type="ARBA" id="ARBA00011716"/>
    </source>
</evidence>
<evidence type="ECO:0000256" key="1">
    <source>
        <dbReference type="ARBA" id="ARBA00004496"/>
    </source>
</evidence>
<comment type="caution">
    <text evidence="11">The sequence shown here is derived from an EMBL/GenBank/DDBJ whole genome shotgun (WGS) entry which is preliminary data.</text>
</comment>
<organism evidence="11 12">
    <name type="scientific">Candidatus Iainarchaeum sp</name>
    <dbReference type="NCBI Taxonomy" id="3101447"/>
    <lineage>
        <taxon>Archaea</taxon>
        <taxon>Candidatus Iainarchaeota</taxon>
        <taxon>Candidatus Iainarchaeia</taxon>
        <taxon>Candidatus Iainarchaeales</taxon>
        <taxon>Candidatus Iainarchaeaceae</taxon>
        <taxon>Candidatus Iainarchaeum</taxon>
    </lineage>
</organism>
<evidence type="ECO:0000256" key="4">
    <source>
        <dbReference type="ARBA" id="ARBA00016304"/>
    </source>
</evidence>
<evidence type="ECO:0000256" key="7">
    <source>
        <dbReference type="ARBA" id="ARBA00025077"/>
    </source>
</evidence>
<name>A0A497JI00_9ARCH</name>
<comment type="similarity">
    <text evidence="2 9">Belongs to the prefoldin subunit beta family.</text>
</comment>
<reference evidence="11 12" key="1">
    <citation type="submission" date="2018-06" db="EMBL/GenBank/DDBJ databases">
        <title>Extensive metabolic versatility and redundancy in microbially diverse, dynamic hydrothermal sediments.</title>
        <authorList>
            <person name="Dombrowski N."/>
            <person name="Teske A."/>
            <person name="Baker B.J."/>
        </authorList>
    </citation>
    <scope>NUCLEOTIDE SEQUENCE [LARGE SCALE GENOMIC DNA]</scope>
    <source>
        <strain evidence="11">B51_G17</strain>
    </source>
</reference>
<comment type="subunit">
    <text evidence="3 9">Heterohexamer of two alpha and four beta subunits.</text>
</comment>
<dbReference type="Gene3D" id="1.10.287.370">
    <property type="match status" value="1"/>
</dbReference>
<dbReference type="GO" id="GO:0051082">
    <property type="term" value="F:unfolded protein binding"/>
    <property type="evidence" value="ECO:0007669"/>
    <property type="project" value="UniProtKB-UniRule"/>
</dbReference>
<dbReference type="GO" id="GO:0006457">
    <property type="term" value="P:protein folding"/>
    <property type="evidence" value="ECO:0007669"/>
    <property type="project" value="UniProtKB-UniRule"/>
</dbReference>
<evidence type="ECO:0000256" key="5">
    <source>
        <dbReference type="ARBA" id="ARBA00022490"/>
    </source>
</evidence>
<dbReference type="GO" id="GO:0005737">
    <property type="term" value="C:cytoplasm"/>
    <property type="evidence" value="ECO:0007669"/>
    <property type="project" value="UniProtKB-SubCell"/>
</dbReference>
<feature type="compositionally biased region" description="Basic and acidic residues" evidence="10">
    <location>
        <begin position="118"/>
        <end position="127"/>
    </location>
</feature>
<dbReference type="GO" id="GO:0016272">
    <property type="term" value="C:prefoldin complex"/>
    <property type="evidence" value="ECO:0007669"/>
    <property type="project" value="UniProtKB-UniRule"/>
</dbReference>
<protein>
    <recommendedName>
        <fullName evidence="4 9">Prefoldin subunit beta</fullName>
    </recommendedName>
    <alternativeName>
        <fullName evidence="8 9">GimC subunit beta</fullName>
    </alternativeName>
</protein>
<comment type="function">
    <text evidence="7 9">Molecular chaperone capable of stabilizing a range of proteins. Seems to fulfill an ATP-independent, HSP70-like function in archaeal de novo protein folding.</text>
</comment>
<dbReference type="InterPro" id="IPR009053">
    <property type="entry name" value="Prefoldin"/>
</dbReference>
<dbReference type="EMBL" id="QMWP01000010">
    <property type="protein sequence ID" value="RLG71108.1"/>
    <property type="molecule type" value="Genomic_DNA"/>
</dbReference>
<feature type="region of interest" description="Disordered" evidence="10">
    <location>
        <begin position="106"/>
        <end position="127"/>
    </location>
</feature>
<evidence type="ECO:0000256" key="9">
    <source>
        <dbReference type="HAMAP-Rule" id="MF_00307"/>
    </source>
</evidence>
<proteinExistence type="inferred from homology"/>
<keyword evidence="5 9" id="KW-0963">Cytoplasm</keyword>
<dbReference type="HAMAP" id="MF_00307">
    <property type="entry name" value="PfdB"/>
    <property type="match status" value="1"/>
</dbReference>
<evidence type="ECO:0000256" key="10">
    <source>
        <dbReference type="SAM" id="MobiDB-lite"/>
    </source>
</evidence>
<evidence type="ECO:0000256" key="6">
    <source>
        <dbReference type="ARBA" id="ARBA00023186"/>
    </source>
</evidence>
<keyword evidence="6 9" id="KW-0143">Chaperone</keyword>
<dbReference type="InterPro" id="IPR012713">
    <property type="entry name" value="PfdB"/>
</dbReference>
<evidence type="ECO:0000256" key="8">
    <source>
        <dbReference type="ARBA" id="ARBA00033461"/>
    </source>
</evidence>
<accession>A0A497JI00</accession>
<dbReference type="AlphaFoldDB" id="A0A497JI00"/>
<gene>
    <name evidence="9" type="primary">pfdB</name>
    <name evidence="11" type="ORF">DRO04_00560</name>
</gene>
<evidence type="ECO:0000256" key="2">
    <source>
        <dbReference type="ARBA" id="ARBA00008045"/>
    </source>
</evidence>
<evidence type="ECO:0000313" key="12">
    <source>
        <dbReference type="Proteomes" id="UP000278031"/>
    </source>
</evidence>
<dbReference type="InterPro" id="IPR002777">
    <property type="entry name" value="PFD_beta-like"/>
</dbReference>